<feature type="compositionally biased region" description="Basic residues" evidence="6">
    <location>
        <begin position="1"/>
        <end position="10"/>
    </location>
</feature>
<dbReference type="OrthoDB" id="1928087at2759"/>
<dbReference type="EMBL" id="CP090167">
    <property type="protein sequence ID" value="UJO18107.1"/>
    <property type="molecule type" value="Genomic_DNA"/>
</dbReference>
<dbReference type="Gene3D" id="3.30.900.10">
    <property type="entry name" value="HORMA domain"/>
    <property type="match status" value="1"/>
</dbReference>
<dbReference type="Pfam" id="PF02301">
    <property type="entry name" value="HORMA"/>
    <property type="match status" value="1"/>
</dbReference>
<evidence type="ECO:0000313" key="9">
    <source>
        <dbReference type="Proteomes" id="UP000756132"/>
    </source>
</evidence>
<dbReference type="GO" id="GO:0051321">
    <property type="term" value="P:meiotic cell cycle"/>
    <property type="evidence" value="ECO:0007669"/>
    <property type="project" value="UniProtKB-KW"/>
</dbReference>
<sequence length="716" mass="78963">MAVTRQKQKQKPQTTTTPKTEVTQQQSLEIVQTLVHGTLSNTCFLRGLLPERALQDAVIGNSDRLVYTDFAAGKLNQKKSTQDFTNLKAMRRGESVRVDTFLDWLVSSCTRYQAISTHHKQEIGAFTALKDNRLHAVCVYVHAQPDRKELLEKYVFTIQYDSDGEHGKLLAGVQIATRQDSVRTVEATMAGLQTFLREISTRCGKLPDLPDIRFLSMKLVYDGEDYNPPGFVPDTTSDPSFASAAGWTKQTKAVTDFMSRYHGLLDFALAPRICSAGLTITYLQPPSQPENVGVHEEAAGKSNEDDVGSSKTDTPSTVVAEDLFDPEPALAKQSNDSVQPSQHIAGQSRHPEPRGPRGTFHESLDTQSSNVPRMKSAFDDMLQPERMTQGDTQTQAPPRAPRAGTRSLTTPAAKLPSDGKLTLLPGVAAGLKSEKAKLYRTATRLVAPKQKRNQPEDVVLCQCQQDGRDRDMLHCTFCDTRQHFYCYGFSGASDDPRRPAIHACYQCLFGSNDAAMLDELRDLAVKRRIVLFGLRTGPWETTDMAESLTRLQSELLEADFIEAEPNSQDPGFAKTRQSRFRPAIGAASHRAMIEQLFDPLVVVEKYYAKDANMLTPFAVAKRFHRVRPASMSPPAMSSSSDRGQDASTVVSECDSRASKSPNVTPSPRKRASDEPDIFSTPAQRAATGTPLFKRLKSVLSKSSLKAYGSSPAPVGR</sequence>
<feature type="region of interest" description="Disordered" evidence="6">
    <location>
        <begin position="388"/>
        <end position="417"/>
    </location>
</feature>
<dbReference type="PROSITE" id="PS50815">
    <property type="entry name" value="HORMA"/>
    <property type="match status" value="1"/>
</dbReference>
<comment type="subcellular location">
    <subcellularLocation>
        <location evidence="2">Chromosome</location>
    </subcellularLocation>
    <subcellularLocation>
        <location evidence="1">Nucleus</location>
    </subcellularLocation>
</comment>
<dbReference type="GO" id="GO:0005694">
    <property type="term" value="C:chromosome"/>
    <property type="evidence" value="ECO:0007669"/>
    <property type="project" value="UniProtKB-SubCell"/>
</dbReference>
<evidence type="ECO:0000256" key="5">
    <source>
        <dbReference type="ARBA" id="ARBA00023254"/>
    </source>
</evidence>
<dbReference type="GO" id="GO:0005634">
    <property type="term" value="C:nucleus"/>
    <property type="evidence" value="ECO:0007669"/>
    <property type="project" value="UniProtKB-SubCell"/>
</dbReference>
<feature type="compositionally biased region" description="Basic and acidic residues" evidence="6">
    <location>
        <begin position="349"/>
        <end position="364"/>
    </location>
</feature>
<gene>
    <name evidence="8" type="ORF">CLAFUR5_06281</name>
</gene>
<evidence type="ECO:0000256" key="1">
    <source>
        <dbReference type="ARBA" id="ARBA00004123"/>
    </source>
</evidence>
<keyword evidence="9" id="KW-1185">Reference proteome</keyword>
<dbReference type="SUPFAM" id="SSF56019">
    <property type="entry name" value="The spindle assembly checkpoint protein mad2"/>
    <property type="match status" value="1"/>
</dbReference>
<organism evidence="8 9">
    <name type="scientific">Passalora fulva</name>
    <name type="common">Tomato leaf mold</name>
    <name type="synonym">Cladosporium fulvum</name>
    <dbReference type="NCBI Taxonomy" id="5499"/>
    <lineage>
        <taxon>Eukaryota</taxon>
        <taxon>Fungi</taxon>
        <taxon>Dikarya</taxon>
        <taxon>Ascomycota</taxon>
        <taxon>Pezizomycotina</taxon>
        <taxon>Dothideomycetes</taxon>
        <taxon>Dothideomycetidae</taxon>
        <taxon>Mycosphaerellales</taxon>
        <taxon>Mycosphaerellaceae</taxon>
        <taxon>Fulvia</taxon>
    </lineage>
</organism>
<dbReference type="InterPro" id="IPR036570">
    <property type="entry name" value="HORMA_dom_sf"/>
</dbReference>
<dbReference type="GeneID" id="71986159"/>
<keyword evidence="4" id="KW-0539">Nucleus</keyword>
<dbReference type="KEGG" id="ffu:CLAFUR5_06281"/>
<dbReference type="Gene3D" id="3.30.40.10">
    <property type="entry name" value="Zinc/RING finger domain, C3HC4 (zinc finger)"/>
    <property type="match status" value="1"/>
</dbReference>
<keyword evidence="3" id="KW-0158">Chromosome</keyword>
<protein>
    <recommendedName>
        <fullName evidence="7">HORMA domain-containing protein</fullName>
    </recommendedName>
</protein>
<evidence type="ECO:0000256" key="2">
    <source>
        <dbReference type="ARBA" id="ARBA00004286"/>
    </source>
</evidence>
<feature type="domain" description="HORMA" evidence="7">
    <location>
        <begin position="25"/>
        <end position="268"/>
    </location>
</feature>
<evidence type="ECO:0000313" key="8">
    <source>
        <dbReference type="EMBL" id="UJO18107.1"/>
    </source>
</evidence>
<dbReference type="InterPro" id="IPR013083">
    <property type="entry name" value="Znf_RING/FYVE/PHD"/>
</dbReference>
<dbReference type="InterPro" id="IPR011011">
    <property type="entry name" value="Znf_FYVE_PHD"/>
</dbReference>
<dbReference type="PANTHER" id="PTHR48225">
    <property type="entry name" value="HORMA DOMAIN-CONTAINING PROTEIN 1"/>
    <property type="match status" value="1"/>
</dbReference>
<evidence type="ECO:0000256" key="4">
    <source>
        <dbReference type="ARBA" id="ARBA00023242"/>
    </source>
</evidence>
<dbReference type="RefSeq" id="XP_047762473.1">
    <property type="nucleotide sequence ID" value="XM_047905429.1"/>
</dbReference>
<evidence type="ECO:0000259" key="7">
    <source>
        <dbReference type="PROSITE" id="PS50815"/>
    </source>
</evidence>
<evidence type="ECO:0000256" key="6">
    <source>
        <dbReference type="SAM" id="MobiDB-lite"/>
    </source>
</evidence>
<dbReference type="InterPro" id="IPR003511">
    <property type="entry name" value="HORMA_dom"/>
</dbReference>
<evidence type="ECO:0000256" key="3">
    <source>
        <dbReference type="ARBA" id="ARBA00022454"/>
    </source>
</evidence>
<reference evidence="8" key="1">
    <citation type="submission" date="2021-12" db="EMBL/GenBank/DDBJ databases">
        <authorList>
            <person name="Zaccaron A."/>
            <person name="Stergiopoulos I."/>
        </authorList>
    </citation>
    <scope>NUCLEOTIDE SEQUENCE</scope>
    <source>
        <strain evidence="8">Race5_Kim</strain>
    </source>
</reference>
<dbReference type="Proteomes" id="UP000756132">
    <property type="component" value="Chromosome 5"/>
</dbReference>
<feature type="region of interest" description="Disordered" evidence="6">
    <location>
        <begin position="288"/>
        <end position="316"/>
    </location>
</feature>
<dbReference type="InterPro" id="IPR051294">
    <property type="entry name" value="HORMA_MeioticProgression"/>
</dbReference>
<feature type="compositionally biased region" description="Low complexity" evidence="6">
    <location>
        <begin position="629"/>
        <end position="640"/>
    </location>
</feature>
<name>A0A9Q8P9I9_PASFU</name>
<dbReference type="SUPFAM" id="SSF57903">
    <property type="entry name" value="FYVE/PHD zinc finger"/>
    <property type="match status" value="1"/>
</dbReference>
<feature type="compositionally biased region" description="Basic and acidic residues" evidence="6">
    <location>
        <begin position="293"/>
        <end position="304"/>
    </location>
</feature>
<feature type="compositionally biased region" description="Polar residues" evidence="6">
    <location>
        <begin position="332"/>
        <end position="345"/>
    </location>
</feature>
<feature type="region of interest" description="Disordered" evidence="6">
    <location>
        <begin position="331"/>
        <end position="372"/>
    </location>
</feature>
<proteinExistence type="predicted"/>
<feature type="compositionally biased region" description="Low complexity" evidence="6">
    <location>
        <begin position="11"/>
        <end position="23"/>
    </location>
</feature>
<feature type="region of interest" description="Disordered" evidence="6">
    <location>
        <begin position="629"/>
        <end position="690"/>
    </location>
</feature>
<feature type="region of interest" description="Disordered" evidence="6">
    <location>
        <begin position="1"/>
        <end position="23"/>
    </location>
</feature>
<accession>A0A9Q8P9I9</accession>
<keyword evidence="5" id="KW-0469">Meiosis</keyword>
<reference evidence="8" key="2">
    <citation type="journal article" date="2022" name="Microb. Genom.">
        <title>A chromosome-scale genome assembly of the tomato pathogen Cladosporium fulvum reveals a compartmentalized genome architecture and the presence of a dispensable chromosome.</title>
        <authorList>
            <person name="Zaccaron A.Z."/>
            <person name="Chen L.H."/>
            <person name="Samaras A."/>
            <person name="Stergiopoulos I."/>
        </authorList>
    </citation>
    <scope>NUCLEOTIDE SEQUENCE</scope>
    <source>
        <strain evidence="8">Race5_Kim</strain>
    </source>
</reference>
<dbReference type="PANTHER" id="PTHR48225:SF7">
    <property type="entry name" value="MEIOSIS-SPECIFIC PROTEIN HOP1"/>
    <property type="match status" value="1"/>
</dbReference>
<dbReference type="AlphaFoldDB" id="A0A9Q8P9I9"/>